<keyword evidence="2" id="KW-0285">Flavoprotein</keyword>
<dbReference type="EMBL" id="JARKIF010000004">
    <property type="protein sequence ID" value="KAJ7641802.1"/>
    <property type="molecule type" value="Genomic_DNA"/>
</dbReference>
<accession>A0AAD7CAB8</accession>
<dbReference type="GO" id="GO:0004497">
    <property type="term" value="F:monooxygenase activity"/>
    <property type="evidence" value="ECO:0007669"/>
    <property type="project" value="UniProtKB-KW"/>
</dbReference>
<sequence length="412" mass="44975">MSQEQEHTTPLTVSIVGAGIAGLTAATALRRNGFTVHVYEADEHKVEVGTALGVPPNGVRVLESLGGLDKANLHGVPNQGQVMFNASTGAVFKTVEWLLPLLKTNPILLVHRSDLYAELERLALGPGEGPPVVLHLASKIVDCDVEKGVLTLDNGQIVQSDLIVGADGINSTIRTHILGYKERAQTMACVYRAVLEVDKFAQGDLAWLEEISITAPYTIFPTSGPRRMITVYPCHDGTLLNFICAFEDPLQDDPNWVPSGTHADIEALFPDLHEKFKPLLAALPDVVMKWRLRQLPVLPTWVRGRALLVGDAAHASLPFLQQGSGLAIEAGAALRALFPKGTKSADVPARVAAYELCKPRGDFVVTESVQQMVVPEKRGEIFRSVEMQAKMMEYDIAQVAEEFYREKFLKAD</sequence>
<evidence type="ECO:0000256" key="4">
    <source>
        <dbReference type="ARBA" id="ARBA00023002"/>
    </source>
</evidence>
<keyword evidence="4" id="KW-0560">Oxidoreductase</keyword>
<dbReference type="InterPro" id="IPR036188">
    <property type="entry name" value="FAD/NAD-bd_sf"/>
</dbReference>
<evidence type="ECO:0000313" key="8">
    <source>
        <dbReference type="Proteomes" id="UP001221142"/>
    </source>
</evidence>
<comment type="caution">
    <text evidence="7">The sequence shown here is derived from an EMBL/GenBank/DDBJ whole genome shotgun (WGS) entry which is preliminary data.</text>
</comment>
<protein>
    <submittedName>
        <fullName evidence="7">FAD/NAD(P)-binding domain-containing protein</fullName>
    </submittedName>
</protein>
<dbReference type="PANTHER" id="PTHR13789:SF309">
    <property type="entry name" value="PUTATIVE (AFU_ORTHOLOGUE AFUA_6G14510)-RELATED"/>
    <property type="match status" value="1"/>
</dbReference>
<dbReference type="PANTHER" id="PTHR13789">
    <property type="entry name" value="MONOOXYGENASE"/>
    <property type="match status" value="1"/>
</dbReference>
<comment type="similarity">
    <text evidence="1">Belongs to the paxM FAD-dependent monooxygenase family.</text>
</comment>
<keyword evidence="5" id="KW-0503">Monooxygenase</keyword>
<dbReference type="InterPro" id="IPR002938">
    <property type="entry name" value="FAD-bd"/>
</dbReference>
<organism evidence="7 8">
    <name type="scientific">Roridomyces roridus</name>
    <dbReference type="NCBI Taxonomy" id="1738132"/>
    <lineage>
        <taxon>Eukaryota</taxon>
        <taxon>Fungi</taxon>
        <taxon>Dikarya</taxon>
        <taxon>Basidiomycota</taxon>
        <taxon>Agaricomycotina</taxon>
        <taxon>Agaricomycetes</taxon>
        <taxon>Agaricomycetidae</taxon>
        <taxon>Agaricales</taxon>
        <taxon>Marasmiineae</taxon>
        <taxon>Mycenaceae</taxon>
        <taxon>Roridomyces</taxon>
    </lineage>
</organism>
<dbReference type="Gene3D" id="3.50.50.60">
    <property type="entry name" value="FAD/NAD(P)-binding domain"/>
    <property type="match status" value="1"/>
</dbReference>
<evidence type="ECO:0000256" key="2">
    <source>
        <dbReference type="ARBA" id="ARBA00022630"/>
    </source>
</evidence>
<keyword evidence="3" id="KW-0274">FAD</keyword>
<evidence type="ECO:0000313" key="7">
    <source>
        <dbReference type="EMBL" id="KAJ7641802.1"/>
    </source>
</evidence>
<gene>
    <name evidence="7" type="ORF">FB45DRAFT_361928</name>
</gene>
<evidence type="ECO:0000259" key="6">
    <source>
        <dbReference type="Pfam" id="PF01494"/>
    </source>
</evidence>
<evidence type="ECO:0000256" key="3">
    <source>
        <dbReference type="ARBA" id="ARBA00022827"/>
    </source>
</evidence>
<evidence type="ECO:0000256" key="5">
    <source>
        <dbReference type="ARBA" id="ARBA00023033"/>
    </source>
</evidence>
<dbReference type="PRINTS" id="PR00420">
    <property type="entry name" value="RNGMNOXGNASE"/>
</dbReference>
<dbReference type="Pfam" id="PF01494">
    <property type="entry name" value="FAD_binding_3"/>
    <property type="match status" value="1"/>
</dbReference>
<name>A0AAD7CAB8_9AGAR</name>
<proteinExistence type="inferred from homology"/>
<evidence type="ECO:0000256" key="1">
    <source>
        <dbReference type="ARBA" id="ARBA00007992"/>
    </source>
</evidence>
<dbReference type="Proteomes" id="UP001221142">
    <property type="component" value="Unassembled WGS sequence"/>
</dbReference>
<reference evidence="7" key="1">
    <citation type="submission" date="2023-03" db="EMBL/GenBank/DDBJ databases">
        <title>Massive genome expansion in bonnet fungi (Mycena s.s.) driven by repeated elements and novel gene families across ecological guilds.</title>
        <authorList>
            <consortium name="Lawrence Berkeley National Laboratory"/>
            <person name="Harder C.B."/>
            <person name="Miyauchi S."/>
            <person name="Viragh M."/>
            <person name="Kuo A."/>
            <person name="Thoen E."/>
            <person name="Andreopoulos B."/>
            <person name="Lu D."/>
            <person name="Skrede I."/>
            <person name="Drula E."/>
            <person name="Henrissat B."/>
            <person name="Morin E."/>
            <person name="Kohler A."/>
            <person name="Barry K."/>
            <person name="LaButti K."/>
            <person name="Morin E."/>
            <person name="Salamov A."/>
            <person name="Lipzen A."/>
            <person name="Mereny Z."/>
            <person name="Hegedus B."/>
            <person name="Baldrian P."/>
            <person name="Stursova M."/>
            <person name="Weitz H."/>
            <person name="Taylor A."/>
            <person name="Grigoriev I.V."/>
            <person name="Nagy L.G."/>
            <person name="Martin F."/>
            <person name="Kauserud H."/>
        </authorList>
    </citation>
    <scope>NUCLEOTIDE SEQUENCE</scope>
    <source>
        <strain evidence="7">9284</strain>
    </source>
</reference>
<dbReference type="GO" id="GO:0071949">
    <property type="term" value="F:FAD binding"/>
    <property type="evidence" value="ECO:0007669"/>
    <property type="project" value="InterPro"/>
</dbReference>
<dbReference type="SUPFAM" id="SSF51905">
    <property type="entry name" value="FAD/NAD(P)-binding domain"/>
    <property type="match status" value="1"/>
</dbReference>
<keyword evidence="8" id="KW-1185">Reference proteome</keyword>
<dbReference type="InterPro" id="IPR050493">
    <property type="entry name" value="FAD-dep_Monooxygenase_BioMet"/>
</dbReference>
<feature type="domain" description="FAD-binding" evidence="6">
    <location>
        <begin position="12"/>
        <end position="334"/>
    </location>
</feature>
<dbReference type="AlphaFoldDB" id="A0AAD7CAB8"/>
<dbReference type="SUPFAM" id="SSF54373">
    <property type="entry name" value="FAD-linked reductases, C-terminal domain"/>
    <property type="match status" value="1"/>
</dbReference>